<dbReference type="PANTHER" id="PTHR11080">
    <property type="entry name" value="PYRAZINAMIDASE/NICOTINAMIDASE"/>
    <property type="match status" value="1"/>
</dbReference>
<dbReference type="Pfam" id="PF00857">
    <property type="entry name" value="Isochorismatase"/>
    <property type="match status" value="1"/>
</dbReference>
<keyword evidence="3" id="KW-0479">Metal-binding</keyword>
<gene>
    <name evidence="10" type="ORF">SAMN02745126_04371</name>
</gene>
<dbReference type="GO" id="GO:0046872">
    <property type="term" value="F:metal ion binding"/>
    <property type="evidence" value="ECO:0007669"/>
    <property type="project" value="UniProtKB-KW"/>
</dbReference>
<reference evidence="11" key="1">
    <citation type="submission" date="2017-02" db="EMBL/GenBank/DDBJ databases">
        <authorList>
            <person name="Varghese N."/>
            <person name="Submissions S."/>
        </authorList>
    </citation>
    <scope>NUCLEOTIDE SEQUENCE [LARGE SCALE GENOMIC DNA]</scope>
    <source>
        <strain evidence="11">ATCC 27094</strain>
    </source>
</reference>
<dbReference type="AlphaFoldDB" id="A0A1T4S7H7"/>
<name>A0A1T4S7H7_9HYPH</name>
<dbReference type="SUPFAM" id="SSF52499">
    <property type="entry name" value="Isochorismatase-like hydrolases"/>
    <property type="match status" value="1"/>
</dbReference>
<dbReference type="GO" id="GO:0019363">
    <property type="term" value="P:pyridine nucleotide biosynthetic process"/>
    <property type="evidence" value="ECO:0007669"/>
    <property type="project" value="UniProtKB-KW"/>
</dbReference>
<evidence type="ECO:0000256" key="5">
    <source>
        <dbReference type="ARBA" id="ARBA00037900"/>
    </source>
</evidence>
<keyword evidence="2" id="KW-0662">Pyridine nucleotide biosynthesis</keyword>
<evidence type="ECO:0000256" key="8">
    <source>
        <dbReference type="ARBA" id="ARBA00072277"/>
    </source>
</evidence>
<sequence length="202" mass="22172">MPNEVLIVVDMQNDFCDGGALAVPGANAVVPLVNRLINRYDHVVLTQDWHPPGHASFASSWQDAAPFSTAKFPYGPQTLWPEHCVQGTTGADFHPELHTVKAQMVVRKGFHTGIDSYSAFRENDRMTRTGLDGYLKARGFTRLVFCGLAFDYCVAWSAIDARQAGFNVAVVLDATAAIDLDGSKKRMMTELRQAGINLTETP</sequence>
<organism evidence="10 11">
    <name type="scientific">Enhydrobacter aerosaccus</name>
    <dbReference type="NCBI Taxonomy" id="225324"/>
    <lineage>
        <taxon>Bacteria</taxon>
        <taxon>Pseudomonadati</taxon>
        <taxon>Pseudomonadota</taxon>
        <taxon>Alphaproteobacteria</taxon>
        <taxon>Hyphomicrobiales</taxon>
        <taxon>Enhydrobacter</taxon>
    </lineage>
</organism>
<evidence type="ECO:0000313" key="10">
    <source>
        <dbReference type="EMBL" id="SKA24107.1"/>
    </source>
</evidence>
<dbReference type="EMBL" id="FUWJ01000007">
    <property type="protein sequence ID" value="SKA24107.1"/>
    <property type="molecule type" value="Genomic_DNA"/>
</dbReference>
<keyword evidence="4" id="KW-0378">Hydrolase</keyword>
<comment type="similarity">
    <text evidence="1">Belongs to the isochorismatase family.</text>
</comment>
<accession>A0A1T4S7H7</accession>
<dbReference type="STRING" id="225324.SAMN02745126_04371"/>
<dbReference type="RefSeq" id="WP_085936051.1">
    <property type="nucleotide sequence ID" value="NZ_FUWJ01000007.1"/>
</dbReference>
<dbReference type="Gene3D" id="3.40.50.850">
    <property type="entry name" value="Isochorismatase-like"/>
    <property type="match status" value="1"/>
</dbReference>
<dbReference type="InterPro" id="IPR052347">
    <property type="entry name" value="Isochorismatase_Nicotinamidase"/>
</dbReference>
<dbReference type="CDD" id="cd01011">
    <property type="entry name" value="nicotinamidase"/>
    <property type="match status" value="1"/>
</dbReference>
<dbReference type="NCBIfam" id="NF008623">
    <property type="entry name" value="PRK11609.1"/>
    <property type="match status" value="1"/>
</dbReference>
<evidence type="ECO:0000256" key="2">
    <source>
        <dbReference type="ARBA" id="ARBA00022642"/>
    </source>
</evidence>
<evidence type="ECO:0000256" key="4">
    <source>
        <dbReference type="ARBA" id="ARBA00022801"/>
    </source>
</evidence>
<proteinExistence type="inferred from homology"/>
<keyword evidence="11" id="KW-1185">Reference proteome</keyword>
<dbReference type="InterPro" id="IPR000868">
    <property type="entry name" value="Isochorismatase-like_dom"/>
</dbReference>
<evidence type="ECO:0000256" key="7">
    <source>
        <dbReference type="ARBA" id="ARBA00043224"/>
    </source>
</evidence>
<evidence type="ECO:0000256" key="3">
    <source>
        <dbReference type="ARBA" id="ARBA00022723"/>
    </source>
</evidence>
<dbReference type="FunFam" id="3.40.50.850:FF:000006">
    <property type="entry name" value="Bifunctional pyrazinamidase/nicotinamidase"/>
    <property type="match status" value="1"/>
</dbReference>
<protein>
    <recommendedName>
        <fullName evidence="8">Nicotinamidase</fullName>
        <ecNumber evidence="6">3.5.1.19</ecNumber>
    </recommendedName>
    <alternativeName>
        <fullName evidence="7">Nicotinamide deamidase</fullName>
    </alternativeName>
</protein>
<comment type="pathway">
    <text evidence="5">Cofactor biosynthesis; nicotinate biosynthesis; nicotinate from nicotinamide: step 1/1.</text>
</comment>
<dbReference type="Proteomes" id="UP000190092">
    <property type="component" value="Unassembled WGS sequence"/>
</dbReference>
<evidence type="ECO:0000259" key="9">
    <source>
        <dbReference type="Pfam" id="PF00857"/>
    </source>
</evidence>
<evidence type="ECO:0000256" key="1">
    <source>
        <dbReference type="ARBA" id="ARBA00006336"/>
    </source>
</evidence>
<dbReference type="GO" id="GO:0008936">
    <property type="term" value="F:nicotinamidase activity"/>
    <property type="evidence" value="ECO:0007669"/>
    <property type="project" value="UniProtKB-EC"/>
</dbReference>
<feature type="domain" description="Isochorismatase-like" evidence="9">
    <location>
        <begin position="5"/>
        <end position="201"/>
    </location>
</feature>
<dbReference type="EC" id="3.5.1.19" evidence="6"/>
<dbReference type="OrthoDB" id="9791276at2"/>
<evidence type="ECO:0000256" key="6">
    <source>
        <dbReference type="ARBA" id="ARBA00039017"/>
    </source>
</evidence>
<evidence type="ECO:0000313" key="11">
    <source>
        <dbReference type="Proteomes" id="UP000190092"/>
    </source>
</evidence>
<dbReference type="PANTHER" id="PTHR11080:SF2">
    <property type="entry name" value="LD05707P"/>
    <property type="match status" value="1"/>
</dbReference>
<dbReference type="InterPro" id="IPR036380">
    <property type="entry name" value="Isochorismatase-like_sf"/>
</dbReference>